<protein>
    <submittedName>
        <fullName evidence="2">Uncharacterized protein</fullName>
    </submittedName>
</protein>
<accession>Q5ZCG8</accession>
<dbReference type="EMBL" id="AP003220">
    <property type="protein sequence ID" value="BAD61407.1"/>
    <property type="molecule type" value="Genomic_DNA"/>
</dbReference>
<dbReference type="AlphaFoldDB" id="Q5ZCG8"/>
<feature type="compositionally biased region" description="Basic residues" evidence="1">
    <location>
        <begin position="92"/>
        <end position="101"/>
    </location>
</feature>
<dbReference type="Proteomes" id="UP000817658">
    <property type="component" value="Chromosome 1"/>
</dbReference>
<gene>
    <name evidence="2" type="primary">OSJNBb0035I14.11</name>
</gene>
<name>Q5ZCG8_ORYSJ</name>
<organism evidence="2">
    <name type="scientific">Oryza sativa subsp. japonica</name>
    <name type="common">Rice</name>
    <dbReference type="NCBI Taxonomy" id="39947"/>
    <lineage>
        <taxon>Eukaryota</taxon>
        <taxon>Viridiplantae</taxon>
        <taxon>Streptophyta</taxon>
        <taxon>Embryophyta</taxon>
        <taxon>Tracheophyta</taxon>
        <taxon>Spermatophyta</taxon>
        <taxon>Magnoliopsida</taxon>
        <taxon>Liliopsida</taxon>
        <taxon>Poales</taxon>
        <taxon>Poaceae</taxon>
        <taxon>BOP clade</taxon>
        <taxon>Oryzoideae</taxon>
        <taxon>Oryzeae</taxon>
        <taxon>Oryzinae</taxon>
        <taxon>Oryza</taxon>
        <taxon>Oryza sativa</taxon>
    </lineage>
</organism>
<proteinExistence type="predicted"/>
<evidence type="ECO:0000256" key="1">
    <source>
        <dbReference type="SAM" id="MobiDB-lite"/>
    </source>
</evidence>
<evidence type="ECO:0000313" key="2">
    <source>
        <dbReference type="EMBL" id="BAD61407.1"/>
    </source>
</evidence>
<sequence length="101" mass="10789">MELASLANEGIKSVAATAVLCHVGVASGGGGGEYTLTQICIQRLKAWHAATAPAALRSAFGGGAEFGIRCGGRWRRRWESAASPRRSGLGREKRRQRIHRC</sequence>
<reference evidence="2" key="1">
    <citation type="journal article" date="2002" name="Nature">
        <title>The genome sequence and structure of rice chromosome 1.</title>
        <authorList>
            <person name="Sasaki T."/>
            <person name="Matsumoto T."/>
            <person name="Yamamoto K."/>
            <person name="Sakata K."/>
            <person name="Baba T."/>
            <person name="Katayose Y."/>
            <person name="Wu J."/>
            <person name="Niimura Y."/>
            <person name="Cheng Z."/>
            <person name="Nagamura Y."/>
            <person name="Antonio B.A."/>
            <person name="Kanamori H."/>
            <person name="Hosokawa S."/>
            <person name="Masukawa M."/>
            <person name="Arikawa K."/>
            <person name="Chiden Y."/>
            <person name="Hayashi M."/>
            <person name="Okamoto M."/>
            <person name="Ando T."/>
            <person name="Aoki H."/>
            <person name="Arita K."/>
            <person name="Hamada M."/>
            <person name="Harada C."/>
            <person name="Hijishita S."/>
            <person name="Honda M."/>
            <person name="Ichikawa Y."/>
            <person name="Idonuma A."/>
            <person name="Iijima M."/>
            <person name="Ikeda M."/>
            <person name="Ikeno M."/>
            <person name="Itoh S."/>
            <person name="Itoh T."/>
            <person name="Itoh Y."/>
            <person name="Itoh Y."/>
            <person name="Iwabuchi A."/>
            <person name="Kamiya K."/>
            <person name="Karasawa W."/>
            <person name="Katagiri S."/>
            <person name="Kikuta A."/>
            <person name="Kobayashi N."/>
            <person name="Kono I."/>
            <person name="Machita K."/>
            <person name="Maehara T."/>
            <person name="Mizuno H."/>
            <person name="Mizubayashi T."/>
            <person name="Mukai Y."/>
            <person name="Nagasaki H."/>
            <person name="Nakashima M."/>
            <person name="Nakama Y."/>
            <person name="Nakamichi Y."/>
            <person name="Nakamura M."/>
            <person name="Namiki N."/>
            <person name="Negishi M."/>
            <person name="Ohta I."/>
            <person name="Ono N."/>
            <person name="Saji S."/>
            <person name="Sakai K."/>
            <person name="Shibata M."/>
            <person name="Shimokawa T."/>
            <person name="Shomura A."/>
            <person name="Song J."/>
            <person name="Takazaki Y."/>
            <person name="Terasawa K."/>
            <person name="Tsuji K."/>
            <person name="Waki K."/>
            <person name="Yamagata H."/>
            <person name="Yamane H."/>
            <person name="Yoshiki S."/>
            <person name="Yoshihara R."/>
            <person name="Yukawa K."/>
            <person name="Zhong H."/>
            <person name="Iwama H."/>
            <person name="Endo T."/>
            <person name="Ito H."/>
            <person name="Hahn J.H."/>
            <person name="Kim H.I."/>
            <person name="Eun M.Y."/>
            <person name="Yano M."/>
            <person name="Jiang J."/>
            <person name="Gojobori T."/>
        </authorList>
    </citation>
    <scope>NUCLEOTIDE SEQUENCE [LARGE SCALE GENOMIC DNA]</scope>
</reference>
<feature type="region of interest" description="Disordered" evidence="1">
    <location>
        <begin position="81"/>
        <end position="101"/>
    </location>
</feature>